<evidence type="ECO:0000313" key="2">
    <source>
        <dbReference type="Proteomes" id="UP001519460"/>
    </source>
</evidence>
<keyword evidence="2" id="KW-1185">Reference proteome</keyword>
<dbReference type="AlphaFoldDB" id="A0ABD0J6Q4"/>
<organism evidence="1 2">
    <name type="scientific">Batillaria attramentaria</name>
    <dbReference type="NCBI Taxonomy" id="370345"/>
    <lineage>
        <taxon>Eukaryota</taxon>
        <taxon>Metazoa</taxon>
        <taxon>Spiralia</taxon>
        <taxon>Lophotrochozoa</taxon>
        <taxon>Mollusca</taxon>
        <taxon>Gastropoda</taxon>
        <taxon>Caenogastropoda</taxon>
        <taxon>Sorbeoconcha</taxon>
        <taxon>Cerithioidea</taxon>
        <taxon>Batillariidae</taxon>
        <taxon>Batillaria</taxon>
    </lineage>
</organism>
<accession>A0ABD0J6Q4</accession>
<reference evidence="1 2" key="1">
    <citation type="journal article" date="2023" name="Sci. Data">
        <title>Genome assembly of the Korean intertidal mud-creeper Batillaria attramentaria.</title>
        <authorList>
            <person name="Patra A.K."/>
            <person name="Ho P.T."/>
            <person name="Jun S."/>
            <person name="Lee S.J."/>
            <person name="Kim Y."/>
            <person name="Won Y.J."/>
        </authorList>
    </citation>
    <scope>NUCLEOTIDE SEQUENCE [LARGE SCALE GENOMIC DNA]</scope>
    <source>
        <strain evidence="1">Wonlab-2016</strain>
    </source>
</reference>
<proteinExistence type="predicted"/>
<dbReference type="Proteomes" id="UP001519460">
    <property type="component" value="Unassembled WGS sequence"/>
</dbReference>
<name>A0ABD0J6Q4_9CAEN</name>
<dbReference type="EMBL" id="JACVVK020000600">
    <property type="protein sequence ID" value="KAK7463309.1"/>
    <property type="molecule type" value="Genomic_DNA"/>
</dbReference>
<gene>
    <name evidence="1" type="ORF">BaRGS_00038110</name>
</gene>
<protein>
    <submittedName>
        <fullName evidence="1">Uncharacterized protein</fullName>
    </submittedName>
</protein>
<evidence type="ECO:0000313" key="1">
    <source>
        <dbReference type="EMBL" id="KAK7463309.1"/>
    </source>
</evidence>
<sequence>MTRFGSQQHEGRCVSDCRVAGLPSYTYVTFCSHSLEQIAGLSVTSNQSLTADSQGVPFHPARIVISTPVFEYLSSPIAQRAGYLAKNYRIASNRTLILLRFTKGRINGWMATGRLVANWIITTLECNISMNKDGVL</sequence>
<comment type="caution">
    <text evidence="1">The sequence shown here is derived from an EMBL/GenBank/DDBJ whole genome shotgun (WGS) entry which is preliminary data.</text>
</comment>